<feature type="chain" id="PRO_5039615001" evidence="5">
    <location>
        <begin position="23"/>
        <end position="262"/>
    </location>
</feature>
<organism evidence="6 7">
    <name type="scientific">Georgenia ruanii</name>
    <dbReference type="NCBI Taxonomy" id="348442"/>
    <lineage>
        <taxon>Bacteria</taxon>
        <taxon>Bacillati</taxon>
        <taxon>Actinomycetota</taxon>
        <taxon>Actinomycetes</taxon>
        <taxon>Micrococcales</taxon>
        <taxon>Bogoriellaceae</taxon>
        <taxon>Georgenia</taxon>
    </lineage>
</organism>
<dbReference type="SUPFAM" id="SSF53850">
    <property type="entry name" value="Periplasmic binding protein-like II"/>
    <property type="match status" value="1"/>
</dbReference>
<evidence type="ECO:0000313" key="6">
    <source>
        <dbReference type="EMBL" id="MPV89940.1"/>
    </source>
</evidence>
<dbReference type="EMBL" id="WHPD01003195">
    <property type="protein sequence ID" value="MPV89940.1"/>
    <property type="molecule type" value="Genomic_DNA"/>
</dbReference>
<sequence length="262" mass="26326">MRRARALVLLPAVAALALTACGSPGREAASADGTTSQSPRGELTVFAAASLHGVFEELGHQIEAEHPGVTVSFSFAGSSDLATQVLAGAPADVLATANESTMKQAVDGGAVAGDPVVFAENVLTLVVPPGNPAGVTGLDASLDRAKLVVCAPQVPCGAATAELATLEGVRLHPVSEESSVTDVLGKVSSGQADAGLVYTTDATGAGDAVQVVNVPGADRVVNRYPVAALAESRNPELARLWVDTLTGEAGRTVLADAGFRLP</sequence>
<dbReference type="NCBIfam" id="TIGR01256">
    <property type="entry name" value="modA"/>
    <property type="match status" value="1"/>
</dbReference>
<feature type="binding site" evidence="4">
    <location>
        <position position="50"/>
    </location>
    <ligand>
        <name>molybdate</name>
        <dbReference type="ChEBI" id="CHEBI:36264"/>
    </ligand>
</feature>
<dbReference type="RefSeq" id="WP_152232715.1">
    <property type="nucleotide sequence ID" value="NZ_BAAAOT010000021.1"/>
</dbReference>
<feature type="binding site" evidence="4">
    <location>
        <position position="180"/>
    </location>
    <ligand>
        <name>molybdate</name>
        <dbReference type="ChEBI" id="CHEBI:36264"/>
    </ligand>
</feature>
<dbReference type="GO" id="GO:0015689">
    <property type="term" value="P:molybdate ion transport"/>
    <property type="evidence" value="ECO:0007669"/>
    <property type="project" value="InterPro"/>
</dbReference>
<dbReference type="AlphaFoldDB" id="A0A7J9V1C3"/>
<dbReference type="Pfam" id="PF13531">
    <property type="entry name" value="SBP_bac_11"/>
    <property type="match status" value="1"/>
</dbReference>
<dbReference type="PIRSF" id="PIRSF004846">
    <property type="entry name" value="ModA"/>
    <property type="match status" value="1"/>
</dbReference>
<keyword evidence="4" id="KW-0500">Molybdenum</keyword>
<dbReference type="Gene3D" id="3.40.190.10">
    <property type="entry name" value="Periplasmic binding protein-like II"/>
    <property type="match status" value="2"/>
</dbReference>
<evidence type="ECO:0000256" key="2">
    <source>
        <dbReference type="ARBA" id="ARBA00022723"/>
    </source>
</evidence>
<dbReference type="Proteomes" id="UP000429644">
    <property type="component" value="Unassembled WGS sequence"/>
</dbReference>
<evidence type="ECO:0000256" key="4">
    <source>
        <dbReference type="PIRSR" id="PIRSR004846-1"/>
    </source>
</evidence>
<feature type="signal peptide" evidence="5">
    <location>
        <begin position="1"/>
        <end position="22"/>
    </location>
</feature>
<dbReference type="GO" id="GO:0046872">
    <property type="term" value="F:metal ion binding"/>
    <property type="evidence" value="ECO:0007669"/>
    <property type="project" value="UniProtKB-KW"/>
</dbReference>
<feature type="binding site" evidence="4">
    <location>
        <position position="198"/>
    </location>
    <ligand>
        <name>molybdate</name>
        <dbReference type="ChEBI" id="CHEBI:36264"/>
    </ligand>
</feature>
<gene>
    <name evidence="6" type="primary">modA</name>
    <name evidence="6" type="ORF">GB882_14790</name>
</gene>
<reference evidence="6 7" key="1">
    <citation type="submission" date="2019-10" db="EMBL/GenBank/DDBJ databases">
        <title>Georgenia wutianyii sp. nov. and Georgenia yuyongxinii sp. nov. isolated from plateau pika (Ochotona curzoniae) in the Qinghai-Tibet plateau of China.</title>
        <authorList>
            <person name="Tian Z."/>
        </authorList>
    </citation>
    <scope>NUCLEOTIDE SEQUENCE [LARGE SCALE GENOMIC DNA]</scope>
    <source>
        <strain evidence="6 7">JCM 15130</strain>
    </source>
</reference>
<proteinExistence type="inferred from homology"/>
<evidence type="ECO:0000256" key="5">
    <source>
        <dbReference type="SAM" id="SignalP"/>
    </source>
</evidence>
<evidence type="ECO:0000256" key="3">
    <source>
        <dbReference type="ARBA" id="ARBA00022729"/>
    </source>
</evidence>
<comment type="similarity">
    <text evidence="1">Belongs to the bacterial solute-binding protein ModA family.</text>
</comment>
<evidence type="ECO:0000313" key="7">
    <source>
        <dbReference type="Proteomes" id="UP000429644"/>
    </source>
</evidence>
<name>A0A7J9V1C3_9MICO</name>
<dbReference type="InterPro" id="IPR005950">
    <property type="entry name" value="ModA"/>
</dbReference>
<protein>
    <submittedName>
        <fullName evidence="6">Molybdate ABC transporter substrate-binding protein</fullName>
    </submittedName>
</protein>
<dbReference type="PANTHER" id="PTHR30632:SF0">
    <property type="entry name" value="SULFATE-BINDING PROTEIN"/>
    <property type="match status" value="1"/>
</dbReference>
<comment type="caution">
    <text evidence="6">The sequence shown here is derived from an EMBL/GenBank/DDBJ whole genome shotgun (WGS) entry which is preliminary data.</text>
</comment>
<dbReference type="OrthoDB" id="9785015at2"/>
<keyword evidence="3 5" id="KW-0732">Signal</keyword>
<dbReference type="InterPro" id="IPR050682">
    <property type="entry name" value="ModA/WtpA"/>
</dbReference>
<dbReference type="PROSITE" id="PS51257">
    <property type="entry name" value="PROKAR_LIPOPROTEIN"/>
    <property type="match status" value="1"/>
</dbReference>
<keyword evidence="2 4" id="KW-0479">Metal-binding</keyword>
<evidence type="ECO:0000256" key="1">
    <source>
        <dbReference type="ARBA" id="ARBA00009175"/>
    </source>
</evidence>
<accession>A0A7J9V1C3</accession>
<dbReference type="GO" id="GO:0030973">
    <property type="term" value="F:molybdate ion binding"/>
    <property type="evidence" value="ECO:0007669"/>
    <property type="project" value="TreeGrafter"/>
</dbReference>
<dbReference type="PANTHER" id="PTHR30632">
    <property type="entry name" value="MOLYBDATE-BINDING PERIPLASMIC PROTEIN"/>
    <property type="match status" value="1"/>
</dbReference>
<feature type="binding site" evidence="4">
    <location>
        <position position="78"/>
    </location>
    <ligand>
        <name>molybdate</name>
        <dbReference type="ChEBI" id="CHEBI:36264"/>
    </ligand>
</feature>
<keyword evidence="7" id="KW-1185">Reference proteome</keyword>